<keyword evidence="4" id="KW-0572">Peptidoglycan-anchor</keyword>
<dbReference type="RefSeq" id="WP_317609513.1">
    <property type="nucleotide sequence ID" value="NZ_JAGQEX010000001.1"/>
</dbReference>
<dbReference type="Pfam" id="PF00746">
    <property type="entry name" value="Gram_pos_anchor"/>
    <property type="match status" value="1"/>
</dbReference>
<name>A0AAE4TNP2_STRCB</name>
<reference evidence="9" key="1">
    <citation type="submission" date="2021-04" db="EMBL/GenBank/DDBJ databases">
        <title>Draft genomes of 20 S. canis strains.</title>
        <authorList>
            <person name="Pagnossin D."/>
            <person name="Weir W."/>
            <person name="Smith A."/>
            <person name="Ure R."/>
            <person name="Oravcova K."/>
        </authorList>
    </citation>
    <scope>NUCLEOTIDE SEQUENCE</scope>
    <source>
        <strain evidence="9">284</strain>
    </source>
</reference>
<keyword evidence="6" id="KW-0812">Transmembrane</keyword>
<feature type="compositionally biased region" description="Basic and acidic residues" evidence="5">
    <location>
        <begin position="125"/>
        <end position="142"/>
    </location>
</feature>
<keyword evidence="3 7" id="KW-0732">Signal</keyword>
<sequence length="251" mass="25785">MTKKQLLLMATISSVALLGSRVNADDVVPSDPSAPTPGVVVPVPTPDVPVTDSTVPTPGVVVPVPTPDVPVTDSTVPTPEPSTPTPAPDVPAPDPNTPTPGTDSSTPTPTEPNTEPSTPTPVPEKPADPKPSDEPKPTEPKPGEITPEIIDKVDPNTGSVTIKPVPVKPGTTIIGTQDSRLIVQDSQGNQSIVSAATFGGRVNDNGTVTIKDADGKEKTLPSTGEKSSILTYIGMALTTGLVLVFKNKKLQ</sequence>
<feature type="transmembrane region" description="Helical" evidence="6">
    <location>
        <begin position="229"/>
        <end position="245"/>
    </location>
</feature>
<dbReference type="PROSITE" id="PS50847">
    <property type="entry name" value="GRAM_POS_ANCHORING"/>
    <property type="match status" value="1"/>
</dbReference>
<feature type="signal peptide" evidence="7">
    <location>
        <begin position="1"/>
        <end position="24"/>
    </location>
</feature>
<organism evidence="9 10">
    <name type="scientific">Streptococcus canis</name>
    <dbReference type="NCBI Taxonomy" id="1329"/>
    <lineage>
        <taxon>Bacteria</taxon>
        <taxon>Bacillati</taxon>
        <taxon>Bacillota</taxon>
        <taxon>Bacilli</taxon>
        <taxon>Lactobacillales</taxon>
        <taxon>Streptococcaceae</taxon>
        <taxon>Streptococcus</taxon>
    </lineage>
</organism>
<evidence type="ECO:0000313" key="9">
    <source>
        <dbReference type="EMBL" id="MDV5976065.1"/>
    </source>
</evidence>
<feature type="compositionally biased region" description="Low complexity" evidence="5">
    <location>
        <begin position="99"/>
        <end position="117"/>
    </location>
</feature>
<dbReference type="Proteomes" id="UP001186118">
    <property type="component" value="Unassembled WGS sequence"/>
</dbReference>
<feature type="compositionally biased region" description="Pro residues" evidence="5">
    <location>
        <begin position="78"/>
        <end position="98"/>
    </location>
</feature>
<keyword evidence="2" id="KW-0964">Secreted</keyword>
<feature type="chain" id="PRO_5042125311" evidence="7">
    <location>
        <begin position="25"/>
        <end position="251"/>
    </location>
</feature>
<dbReference type="NCBIfam" id="TIGR01167">
    <property type="entry name" value="LPXTG_anchor"/>
    <property type="match status" value="1"/>
</dbReference>
<evidence type="ECO:0000256" key="6">
    <source>
        <dbReference type="SAM" id="Phobius"/>
    </source>
</evidence>
<comment type="caution">
    <text evidence="9">The sequence shown here is derived from an EMBL/GenBank/DDBJ whole genome shotgun (WGS) entry which is preliminary data.</text>
</comment>
<evidence type="ECO:0000256" key="4">
    <source>
        <dbReference type="ARBA" id="ARBA00023088"/>
    </source>
</evidence>
<keyword evidence="1" id="KW-0134">Cell wall</keyword>
<keyword evidence="6" id="KW-1133">Transmembrane helix</keyword>
<feature type="domain" description="Gram-positive cocci surface proteins LPxTG" evidence="8">
    <location>
        <begin position="220"/>
        <end position="251"/>
    </location>
</feature>
<gene>
    <name evidence="9" type="ORF">KB584_00970</name>
</gene>
<proteinExistence type="predicted"/>
<evidence type="ECO:0000259" key="8">
    <source>
        <dbReference type="PROSITE" id="PS50847"/>
    </source>
</evidence>
<feature type="region of interest" description="Disordered" evidence="5">
    <location>
        <begin position="24"/>
        <end position="167"/>
    </location>
</feature>
<dbReference type="AlphaFoldDB" id="A0AAE4TNP2"/>
<evidence type="ECO:0000256" key="1">
    <source>
        <dbReference type="ARBA" id="ARBA00022512"/>
    </source>
</evidence>
<evidence type="ECO:0000313" key="10">
    <source>
        <dbReference type="Proteomes" id="UP001186118"/>
    </source>
</evidence>
<feature type="compositionally biased region" description="Low complexity" evidence="5">
    <location>
        <begin position="36"/>
        <end position="77"/>
    </location>
</feature>
<protein>
    <submittedName>
        <fullName evidence="9">LPXTG cell wall anchor domain-containing protein</fullName>
    </submittedName>
</protein>
<dbReference type="PRINTS" id="PR01217">
    <property type="entry name" value="PRICHEXTENSN"/>
</dbReference>
<evidence type="ECO:0000256" key="5">
    <source>
        <dbReference type="SAM" id="MobiDB-lite"/>
    </source>
</evidence>
<dbReference type="EMBL" id="JAGQEX010000001">
    <property type="protein sequence ID" value="MDV5976065.1"/>
    <property type="molecule type" value="Genomic_DNA"/>
</dbReference>
<dbReference type="InterPro" id="IPR019931">
    <property type="entry name" value="LPXTG_anchor"/>
</dbReference>
<evidence type="ECO:0000256" key="7">
    <source>
        <dbReference type="SAM" id="SignalP"/>
    </source>
</evidence>
<evidence type="ECO:0000256" key="2">
    <source>
        <dbReference type="ARBA" id="ARBA00022525"/>
    </source>
</evidence>
<keyword evidence="6" id="KW-0472">Membrane</keyword>
<accession>A0AAE4TNP2</accession>
<evidence type="ECO:0000256" key="3">
    <source>
        <dbReference type="ARBA" id="ARBA00022729"/>
    </source>
</evidence>